<evidence type="ECO:0000313" key="2">
    <source>
        <dbReference type="EnsemblPlants" id="AET7Gv20278800.6"/>
    </source>
</evidence>
<dbReference type="AlphaFoldDB" id="A0A453QQ80"/>
<evidence type="ECO:0000313" key="3">
    <source>
        <dbReference type="Proteomes" id="UP000015105"/>
    </source>
</evidence>
<feature type="compositionally biased region" description="Basic and acidic residues" evidence="1">
    <location>
        <begin position="66"/>
        <end position="80"/>
    </location>
</feature>
<name>A0A453QQ80_AEGTS</name>
<reference evidence="2" key="5">
    <citation type="journal article" date="2021" name="G3 (Bethesda)">
        <title>Aegilops tauschii genome assembly Aet v5.0 features greater sequence contiguity and improved annotation.</title>
        <authorList>
            <person name="Wang L."/>
            <person name="Zhu T."/>
            <person name="Rodriguez J.C."/>
            <person name="Deal K.R."/>
            <person name="Dubcovsky J."/>
            <person name="McGuire P.E."/>
            <person name="Lux T."/>
            <person name="Spannagl M."/>
            <person name="Mayer K.F.X."/>
            <person name="Baldrich P."/>
            <person name="Meyers B.C."/>
            <person name="Huo N."/>
            <person name="Gu Y.Q."/>
            <person name="Zhou H."/>
            <person name="Devos K.M."/>
            <person name="Bennetzen J.L."/>
            <person name="Unver T."/>
            <person name="Budak H."/>
            <person name="Gulick P.J."/>
            <person name="Galiba G."/>
            <person name="Kalapos B."/>
            <person name="Nelson D.R."/>
            <person name="Li P."/>
            <person name="You F.M."/>
            <person name="Luo M.C."/>
            <person name="Dvorak J."/>
        </authorList>
    </citation>
    <scope>NUCLEOTIDE SEQUENCE [LARGE SCALE GENOMIC DNA]</scope>
    <source>
        <strain evidence="2">cv. AL8/78</strain>
    </source>
</reference>
<accession>A0A453QQ80</accession>
<dbReference type="EnsemblPlants" id="AET7Gv20278800.6">
    <property type="protein sequence ID" value="AET7Gv20278800.6"/>
    <property type="gene ID" value="AET7Gv20278800"/>
</dbReference>
<reference evidence="3" key="1">
    <citation type="journal article" date="2014" name="Science">
        <title>Ancient hybridizations among the ancestral genomes of bread wheat.</title>
        <authorList>
            <consortium name="International Wheat Genome Sequencing Consortium,"/>
            <person name="Marcussen T."/>
            <person name="Sandve S.R."/>
            <person name="Heier L."/>
            <person name="Spannagl M."/>
            <person name="Pfeifer M."/>
            <person name="Jakobsen K.S."/>
            <person name="Wulff B.B."/>
            <person name="Steuernagel B."/>
            <person name="Mayer K.F."/>
            <person name="Olsen O.A."/>
        </authorList>
    </citation>
    <scope>NUCLEOTIDE SEQUENCE [LARGE SCALE GENOMIC DNA]</scope>
    <source>
        <strain evidence="3">cv. AL8/78</strain>
    </source>
</reference>
<dbReference type="Proteomes" id="UP000015105">
    <property type="component" value="Chromosome 7D"/>
</dbReference>
<reference evidence="3" key="2">
    <citation type="journal article" date="2017" name="Nat. Plants">
        <title>The Aegilops tauschii genome reveals multiple impacts of transposons.</title>
        <authorList>
            <person name="Zhao G."/>
            <person name="Zou C."/>
            <person name="Li K."/>
            <person name="Wang K."/>
            <person name="Li T."/>
            <person name="Gao L."/>
            <person name="Zhang X."/>
            <person name="Wang H."/>
            <person name="Yang Z."/>
            <person name="Liu X."/>
            <person name="Jiang W."/>
            <person name="Mao L."/>
            <person name="Kong X."/>
            <person name="Jiao Y."/>
            <person name="Jia J."/>
        </authorList>
    </citation>
    <scope>NUCLEOTIDE SEQUENCE [LARGE SCALE GENOMIC DNA]</scope>
    <source>
        <strain evidence="3">cv. AL8/78</strain>
    </source>
</reference>
<keyword evidence="3" id="KW-1185">Reference proteome</keyword>
<reference evidence="2" key="4">
    <citation type="submission" date="2019-03" db="UniProtKB">
        <authorList>
            <consortium name="EnsemblPlants"/>
        </authorList>
    </citation>
    <scope>IDENTIFICATION</scope>
</reference>
<dbReference type="Gramene" id="AET7Gv20278800.6">
    <property type="protein sequence ID" value="AET7Gv20278800.6"/>
    <property type="gene ID" value="AET7Gv20278800"/>
</dbReference>
<feature type="region of interest" description="Disordered" evidence="1">
    <location>
        <begin position="30"/>
        <end position="110"/>
    </location>
</feature>
<reference evidence="2" key="3">
    <citation type="journal article" date="2017" name="Nature">
        <title>Genome sequence of the progenitor of the wheat D genome Aegilops tauschii.</title>
        <authorList>
            <person name="Luo M.C."/>
            <person name="Gu Y.Q."/>
            <person name="Puiu D."/>
            <person name="Wang H."/>
            <person name="Twardziok S.O."/>
            <person name="Deal K.R."/>
            <person name="Huo N."/>
            <person name="Zhu T."/>
            <person name="Wang L."/>
            <person name="Wang Y."/>
            <person name="McGuire P.E."/>
            <person name="Liu S."/>
            <person name="Long H."/>
            <person name="Ramasamy R.K."/>
            <person name="Rodriguez J.C."/>
            <person name="Van S.L."/>
            <person name="Yuan L."/>
            <person name="Wang Z."/>
            <person name="Xia Z."/>
            <person name="Xiao L."/>
            <person name="Anderson O.D."/>
            <person name="Ouyang S."/>
            <person name="Liang Y."/>
            <person name="Zimin A.V."/>
            <person name="Pertea G."/>
            <person name="Qi P."/>
            <person name="Bennetzen J.L."/>
            <person name="Dai X."/>
            <person name="Dawson M.W."/>
            <person name="Muller H.G."/>
            <person name="Kugler K."/>
            <person name="Rivarola-Duarte L."/>
            <person name="Spannagl M."/>
            <person name="Mayer K.F.X."/>
            <person name="Lu F.H."/>
            <person name="Bevan M.W."/>
            <person name="Leroy P."/>
            <person name="Li P."/>
            <person name="You F.M."/>
            <person name="Sun Q."/>
            <person name="Liu Z."/>
            <person name="Lyons E."/>
            <person name="Wicker T."/>
            <person name="Salzberg S.L."/>
            <person name="Devos K.M."/>
            <person name="Dvorak J."/>
        </authorList>
    </citation>
    <scope>NUCLEOTIDE SEQUENCE [LARGE SCALE GENOMIC DNA]</scope>
    <source>
        <strain evidence="2">cv. AL8/78</strain>
    </source>
</reference>
<proteinExistence type="predicted"/>
<sequence>HIATVLSGPARSVGGGYVSAYSAVQFTSRRARTLPGPNPLQAGPQARDQASSLHLLRPQERKRRERERDRRRGKSREAKERKAHFIASVPQHPHADDAMIPNLSALENHF</sequence>
<organism evidence="2 3">
    <name type="scientific">Aegilops tauschii subsp. strangulata</name>
    <name type="common">Goatgrass</name>
    <dbReference type="NCBI Taxonomy" id="200361"/>
    <lineage>
        <taxon>Eukaryota</taxon>
        <taxon>Viridiplantae</taxon>
        <taxon>Streptophyta</taxon>
        <taxon>Embryophyta</taxon>
        <taxon>Tracheophyta</taxon>
        <taxon>Spermatophyta</taxon>
        <taxon>Magnoliopsida</taxon>
        <taxon>Liliopsida</taxon>
        <taxon>Poales</taxon>
        <taxon>Poaceae</taxon>
        <taxon>BOP clade</taxon>
        <taxon>Pooideae</taxon>
        <taxon>Triticodae</taxon>
        <taxon>Triticeae</taxon>
        <taxon>Triticinae</taxon>
        <taxon>Aegilops</taxon>
    </lineage>
</organism>
<protein>
    <submittedName>
        <fullName evidence="2">Uncharacterized protein</fullName>
    </submittedName>
</protein>
<evidence type="ECO:0000256" key="1">
    <source>
        <dbReference type="SAM" id="MobiDB-lite"/>
    </source>
</evidence>